<evidence type="ECO:0000256" key="5">
    <source>
        <dbReference type="ARBA" id="ARBA00023175"/>
    </source>
</evidence>
<keyword evidence="1" id="KW-0493">Microtubule</keyword>
<comment type="similarity">
    <text evidence="6">Belongs to the TRAFAC class myosin-kinesin ATPase superfamily. Kinesin family. KIN-12 subfamily.</text>
</comment>
<dbReference type="InterPro" id="IPR001752">
    <property type="entry name" value="Kinesin_motor_dom"/>
</dbReference>
<accession>A0ABU6WUK4</accession>
<feature type="region of interest" description="Disordered" evidence="9">
    <location>
        <begin position="30"/>
        <end position="64"/>
    </location>
</feature>
<feature type="compositionally biased region" description="Polar residues" evidence="9">
    <location>
        <begin position="30"/>
        <end position="45"/>
    </location>
</feature>
<dbReference type="EMBL" id="JASCZI010183674">
    <property type="protein sequence ID" value="MED6189616.1"/>
    <property type="molecule type" value="Genomic_DNA"/>
</dbReference>
<keyword evidence="3 7" id="KW-0067">ATP-binding</keyword>
<dbReference type="PANTHER" id="PTHR37739">
    <property type="entry name" value="KINESIN-LIKE PROTEIN KIN-12D"/>
    <property type="match status" value="1"/>
</dbReference>
<feature type="binding site" evidence="7">
    <location>
        <begin position="165"/>
        <end position="172"/>
    </location>
    <ligand>
        <name>ATP</name>
        <dbReference type="ChEBI" id="CHEBI:30616"/>
    </ligand>
</feature>
<evidence type="ECO:0000313" key="11">
    <source>
        <dbReference type="EMBL" id="MED6189616.1"/>
    </source>
</evidence>
<sequence>MKQNNNKEAVTDNGFLGSISSSSIRNFIPKSFSSNRNKCTSNSNPKVLKSNAENTPPADPNIINHQHSQIKTPVSHTQSNAPHSSDPTVKVVVRIRPENKNSNANEGDWKIEKVSSDTLCFGGSLFTFDEVFDSNSSQEDVFQSVGLPLVRSALAGYNTSILSYGQSGSGKTYTMWGPPSSIVEEPLSQSQQGIVPRIFRMLFTELEREKRMSDRKQFNYQCRCSFVEICNDQIKNLLNPIQQNLEVKEDSKSALYIENLIEEYVTGYDDVAQIMIKGLSNRKYGETGFKSYGSRSHIIFTFVVESWCKQGTPKSSNGLKSSKISLIDLAGLDRDTTDDAGQYQMETINLKKSLSQLGHFVDALTKEPPFGKDEAKPHSKSCLTHLLRDSLGGNSKLSVICSISPDNRSNSETLSTLRFGQQVRSVRNEPVINEIKEPDVDFSDTIKNLKEELIRAKDDVHSSVAGKKGCFQGCNAQESLNHLRISINRSLILSNIENDTNEVEEVNEDDIEQLRQQIDELYSSCDGSPKDISVTEDCVQFPSVENCDEDMFNDDDNVVSADNIDCTGKTLEGLKSVHLCSPSPILDGPKLSDSPKFSNTLRKNVTFSSSNLGRWDNVADNSNLGEDLSRKSFKERQHMQSSLRSSKAESLATSLQRGLQIIDNHQKNTALNKSTTSFSFEHLTLVACPENDKAESSDQTIAQKLSRDGEYTSLCASCRTKLCDKDYAEVQDSLKVPKHLDNGTADGSTREEIENVCIEQASRIKQLNEMVEKLKEQISVHGQHEEYNSIKDENQLLRGTSSITEEKCEIKEVQEELAQKDISLDANEKELLLKEIKNLRSKLQSYGDVPVKKSTDILRSSLMSRSIQLQKSSVFSHENDGEELENEKLRWTEMESEWICLTDELRVDLESHRQRAERFEAELRSEKKCTEELDDALNRAVTGHARMVEHYAELQEKYNDLVVKHEAVMEGIAEVKRAAAKASKKGHARFAKSLAAELSVMRVEREKESKLLKKENQILKSQLRDTAEAVQAAGELLVRLRESEHVASVAEENFANVQQENEMLKMQIEKLKSKHKTEVSTMKQYLVESKLPESALQPLYQEDSELAHNNATSYTYDDQAWRAEFGASYQDHHYY</sequence>
<dbReference type="SMART" id="SM00129">
    <property type="entry name" value="KISc"/>
    <property type="match status" value="1"/>
</dbReference>
<dbReference type="InterPro" id="IPR044986">
    <property type="entry name" value="KIF15/KIN-12"/>
</dbReference>
<reference evidence="11 12" key="1">
    <citation type="journal article" date="2023" name="Plants (Basel)">
        <title>Bridging the Gap: Combining Genomics and Transcriptomics Approaches to Understand Stylosanthes scabra, an Orphan Legume from the Brazilian Caatinga.</title>
        <authorList>
            <person name="Ferreira-Neto J.R.C."/>
            <person name="da Silva M.D."/>
            <person name="Binneck E."/>
            <person name="de Melo N.F."/>
            <person name="da Silva R.H."/>
            <person name="de Melo A.L.T.M."/>
            <person name="Pandolfi V."/>
            <person name="Bustamante F.O."/>
            <person name="Brasileiro-Vidal A.C."/>
            <person name="Benko-Iseppon A.M."/>
        </authorList>
    </citation>
    <scope>NUCLEOTIDE SEQUENCE [LARGE SCALE GENOMIC DNA]</scope>
    <source>
        <tissue evidence="11">Leaves</tissue>
    </source>
</reference>
<gene>
    <name evidence="11" type="ORF">PIB30_097772</name>
</gene>
<feature type="coiled-coil region" evidence="8">
    <location>
        <begin position="757"/>
        <end position="830"/>
    </location>
</feature>
<dbReference type="Gene3D" id="3.40.850.10">
    <property type="entry name" value="Kinesin motor domain"/>
    <property type="match status" value="1"/>
</dbReference>
<feature type="coiled-coil region" evidence="8">
    <location>
        <begin position="902"/>
        <end position="929"/>
    </location>
</feature>
<dbReference type="PANTHER" id="PTHR37739:SF8">
    <property type="entry name" value="KINESIN-LIKE PROTEIN KIN-12D"/>
    <property type="match status" value="1"/>
</dbReference>
<dbReference type="PRINTS" id="PR00380">
    <property type="entry name" value="KINESINHEAVY"/>
</dbReference>
<dbReference type="Proteomes" id="UP001341840">
    <property type="component" value="Unassembled WGS sequence"/>
</dbReference>
<evidence type="ECO:0000256" key="6">
    <source>
        <dbReference type="ARBA" id="ARBA00034488"/>
    </source>
</evidence>
<evidence type="ECO:0000256" key="2">
    <source>
        <dbReference type="ARBA" id="ARBA00022741"/>
    </source>
</evidence>
<protein>
    <recommendedName>
        <fullName evidence="10">Kinesin motor domain-containing protein</fullName>
    </recommendedName>
</protein>
<evidence type="ECO:0000259" key="10">
    <source>
        <dbReference type="PROSITE" id="PS50067"/>
    </source>
</evidence>
<evidence type="ECO:0000256" key="9">
    <source>
        <dbReference type="SAM" id="MobiDB-lite"/>
    </source>
</evidence>
<evidence type="ECO:0000256" key="4">
    <source>
        <dbReference type="ARBA" id="ARBA00023054"/>
    </source>
</evidence>
<feature type="domain" description="Kinesin motor" evidence="10">
    <location>
        <begin position="88"/>
        <end position="426"/>
    </location>
</feature>
<evidence type="ECO:0000256" key="3">
    <source>
        <dbReference type="ARBA" id="ARBA00022840"/>
    </source>
</evidence>
<proteinExistence type="inferred from homology"/>
<keyword evidence="4 8" id="KW-0175">Coiled coil</keyword>
<dbReference type="InterPro" id="IPR027417">
    <property type="entry name" value="P-loop_NTPase"/>
</dbReference>
<dbReference type="Pfam" id="PF00225">
    <property type="entry name" value="Kinesin"/>
    <property type="match status" value="1"/>
</dbReference>
<feature type="coiled-coil region" evidence="8">
    <location>
        <begin position="1040"/>
        <end position="1074"/>
    </location>
</feature>
<evidence type="ECO:0000313" key="12">
    <source>
        <dbReference type="Proteomes" id="UP001341840"/>
    </source>
</evidence>
<keyword evidence="2 7" id="KW-0547">Nucleotide-binding</keyword>
<keyword evidence="12" id="KW-1185">Reference proteome</keyword>
<dbReference type="PROSITE" id="PS50067">
    <property type="entry name" value="KINESIN_MOTOR_2"/>
    <property type="match status" value="1"/>
</dbReference>
<evidence type="ECO:0000256" key="7">
    <source>
        <dbReference type="PROSITE-ProRule" id="PRU00283"/>
    </source>
</evidence>
<keyword evidence="5 7" id="KW-0505">Motor protein</keyword>
<evidence type="ECO:0000256" key="8">
    <source>
        <dbReference type="SAM" id="Coils"/>
    </source>
</evidence>
<comment type="caution">
    <text evidence="11">The sequence shown here is derived from an EMBL/GenBank/DDBJ whole genome shotgun (WGS) entry which is preliminary data.</text>
</comment>
<dbReference type="InterPro" id="IPR036961">
    <property type="entry name" value="Kinesin_motor_dom_sf"/>
</dbReference>
<evidence type="ECO:0000256" key="1">
    <source>
        <dbReference type="ARBA" id="ARBA00022701"/>
    </source>
</evidence>
<organism evidence="11 12">
    <name type="scientific">Stylosanthes scabra</name>
    <dbReference type="NCBI Taxonomy" id="79078"/>
    <lineage>
        <taxon>Eukaryota</taxon>
        <taxon>Viridiplantae</taxon>
        <taxon>Streptophyta</taxon>
        <taxon>Embryophyta</taxon>
        <taxon>Tracheophyta</taxon>
        <taxon>Spermatophyta</taxon>
        <taxon>Magnoliopsida</taxon>
        <taxon>eudicotyledons</taxon>
        <taxon>Gunneridae</taxon>
        <taxon>Pentapetalae</taxon>
        <taxon>rosids</taxon>
        <taxon>fabids</taxon>
        <taxon>Fabales</taxon>
        <taxon>Fabaceae</taxon>
        <taxon>Papilionoideae</taxon>
        <taxon>50 kb inversion clade</taxon>
        <taxon>dalbergioids sensu lato</taxon>
        <taxon>Dalbergieae</taxon>
        <taxon>Pterocarpus clade</taxon>
        <taxon>Stylosanthes</taxon>
    </lineage>
</organism>
<name>A0ABU6WUK4_9FABA</name>
<dbReference type="SUPFAM" id="SSF52540">
    <property type="entry name" value="P-loop containing nucleoside triphosphate hydrolases"/>
    <property type="match status" value="1"/>
</dbReference>